<protein>
    <submittedName>
        <fullName evidence="3">EAL domain-containing protein (Putative c-di-GMP-specific phosphodiesterase class I)</fullName>
    </submittedName>
</protein>
<dbReference type="SUPFAM" id="SSF55781">
    <property type="entry name" value="GAF domain-like"/>
    <property type="match status" value="2"/>
</dbReference>
<comment type="caution">
    <text evidence="3">The sequence shown here is derived from an EMBL/GenBank/DDBJ whole genome shotgun (WGS) entry which is preliminary data.</text>
</comment>
<dbReference type="Gene3D" id="3.30.450.40">
    <property type="match status" value="2"/>
</dbReference>
<dbReference type="PANTHER" id="PTHR33121">
    <property type="entry name" value="CYCLIC DI-GMP PHOSPHODIESTERASE PDEF"/>
    <property type="match status" value="1"/>
</dbReference>
<dbReference type="PANTHER" id="PTHR33121:SF76">
    <property type="entry name" value="SIGNALING PROTEIN"/>
    <property type="match status" value="1"/>
</dbReference>
<dbReference type="FunCoup" id="A0A3N1G9B3">
    <property type="interactions" value="29"/>
</dbReference>
<dbReference type="InParanoid" id="A0A3N1G9B3"/>
<dbReference type="InterPro" id="IPR050706">
    <property type="entry name" value="Cyclic-di-GMP_PDE-like"/>
</dbReference>
<dbReference type="EMBL" id="RJKN01000009">
    <property type="protein sequence ID" value="ROP26801.1"/>
    <property type="molecule type" value="Genomic_DNA"/>
</dbReference>
<dbReference type="CDD" id="cd01948">
    <property type="entry name" value="EAL"/>
    <property type="match status" value="1"/>
</dbReference>
<accession>A0A3N1G9B3</accession>
<dbReference type="InterPro" id="IPR035919">
    <property type="entry name" value="EAL_sf"/>
</dbReference>
<organism evidence="3 4">
    <name type="scientific">Pseudokineococcus lusitanus</name>
    <dbReference type="NCBI Taxonomy" id="763993"/>
    <lineage>
        <taxon>Bacteria</taxon>
        <taxon>Bacillati</taxon>
        <taxon>Actinomycetota</taxon>
        <taxon>Actinomycetes</taxon>
        <taxon>Kineosporiales</taxon>
        <taxon>Kineosporiaceae</taxon>
        <taxon>Pseudokineococcus</taxon>
    </lineage>
</organism>
<dbReference type="InterPro" id="IPR001633">
    <property type="entry name" value="EAL_dom"/>
</dbReference>
<sequence length="624" mass="63853">MSALTPPRTATPEDGAGHTADRPTTGPHAAPVPAPLDDLQPVLDAFAAMAGAPTEDDALARAVDVARLATGAHLGAAVLAGEDGVTHLVHAGMTAVEVSRLPGPPQGRGVLGAVLAGELVRVDDVATHPAWQGAVPHHPPMEAFLGVPVTGDDDEVLGAFYLSKPPGQAPFGDGDQSLVAALARQCGAVVVRLRALRRGERLAARLVQADGVRAAAVQRMTEALDPVEAVDSVLEMAREQLGMPLVAVVRVRPDGSQEVERVAGVLHGGSTPLPGTPLPARSLCGRVVTVGPVVVPDVALAPELAEEAAAWPGVAAYVGVPVVVGGTVRGSLCAVSDTPTDLTGADVAVLEVVADVAARQLARREAATLLRTRREDQLAPHLAPGGLAVVLQPVVDLRDGTVIGVEALARPTGFPGGPAELFAEAAALGLGVEAELAAVDAALALLPTLPDDVQMGVNVGPATACDPRLHERVAAATAGRSHRVVVELTEHEDTSAHPDLPSRLADLRALGARVAIDDAGAGYAGLRTIVDLSPDVLKLDISLVSGIDTHPARRALVSSLVALAHELGAYLVAEGVERPGELAVLRGLGVAAAQGFYLARPVPRPLLDLRPRAVVAVPRPLQRV</sequence>
<dbReference type="OrthoDB" id="5241249at2"/>
<dbReference type="GO" id="GO:0071111">
    <property type="term" value="F:cyclic-guanylate-specific phosphodiesterase activity"/>
    <property type="evidence" value="ECO:0007669"/>
    <property type="project" value="InterPro"/>
</dbReference>
<keyword evidence="4" id="KW-1185">Reference proteome</keyword>
<dbReference type="Proteomes" id="UP000276232">
    <property type="component" value="Unassembled WGS sequence"/>
</dbReference>
<proteinExistence type="predicted"/>
<reference evidence="3 4" key="1">
    <citation type="journal article" date="2015" name="Stand. Genomic Sci.">
        <title>Genomic Encyclopedia of Bacterial and Archaeal Type Strains, Phase III: the genomes of soil and plant-associated and newly described type strains.</title>
        <authorList>
            <person name="Whitman W.B."/>
            <person name="Woyke T."/>
            <person name="Klenk H.P."/>
            <person name="Zhou Y."/>
            <person name="Lilburn T.G."/>
            <person name="Beck B.J."/>
            <person name="De Vos P."/>
            <person name="Vandamme P."/>
            <person name="Eisen J.A."/>
            <person name="Garrity G."/>
            <person name="Hugenholtz P."/>
            <person name="Kyrpides N.C."/>
        </authorList>
    </citation>
    <scope>NUCLEOTIDE SEQUENCE [LARGE SCALE GENOMIC DNA]</scope>
    <source>
        <strain evidence="3 4">CECT 7306</strain>
    </source>
</reference>
<dbReference type="RefSeq" id="WP_123381115.1">
    <property type="nucleotide sequence ID" value="NZ_RJKN01000009.1"/>
</dbReference>
<evidence type="ECO:0000256" key="1">
    <source>
        <dbReference type="SAM" id="MobiDB-lite"/>
    </source>
</evidence>
<name>A0A3N1G9B3_9ACTN</name>
<gene>
    <name evidence="3" type="ORF">EDC03_3037</name>
</gene>
<feature type="domain" description="EAL" evidence="2">
    <location>
        <begin position="371"/>
        <end position="615"/>
    </location>
</feature>
<evidence type="ECO:0000313" key="4">
    <source>
        <dbReference type="Proteomes" id="UP000276232"/>
    </source>
</evidence>
<dbReference type="SMART" id="SM00052">
    <property type="entry name" value="EAL"/>
    <property type="match status" value="1"/>
</dbReference>
<evidence type="ECO:0000259" key="2">
    <source>
        <dbReference type="PROSITE" id="PS50883"/>
    </source>
</evidence>
<dbReference type="Pfam" id="PF00563">
    <property type="entry name" value="EAL"/>
    <property type="match status" value="1"/>
</dbReference>
<feature type="region of interest" description="Disordered" evidence="1">
    <location>
        <begin position="1"/>
        <end position="36"/>
    </location>
</feature>
<dbReference type="SUPFAM" id="SSF141868">
    <property type="entry name" value="EAL domain-like"/>
    <property type="match status" value="1"/>
</dbReference>
<dbReference type="Gene3D" id="3.20.20.450">
    <property type="entry name" value="EAL domain"/>
    <property type="match status" value="1"/>
</dbReference>
<dbReference type="InterPro" id="IPR029016">
    <property type="entry name" value="GAF-like_dom_sf"/>
</dbReference>
<dbReference type="Pfam" id="PF13185">
    <property type="entry name" value="GAF_2"/>
    <property type="match status" value="2"/>
</dbReference>
<dbReference type="PROSITE" id="PS50883">
    <property type="entry name" value="EAL"/>
    <property type="match status" value="1"/>
</dbReference>
<evidence type="ECO:0000313" key="3">
    <source>
        <dbReference type="EMBL" id="ROP26801.1"/>
    </source>
</evidence>
<dbReference type="SMART" id="SM00065">
    <property type="entry name" value="GAF"/>
    <property type="match status" value="2"/>
</dbReference>
<dbReference type="AlphaFoldDB" id="A0A3N1G9B3"/>
<dbReference type="InterPro" id="IPR003018">
    <property type="entry name" value="GAF"/>
</dbReference>